<feature type="transmembrane region" description="Helical" evidence="5">
    <location>
        <begin position="98"/>
        <end position="121"/>
    </location>
</feature>
<keyword evidence="4 5" id="KW-0472">Membrane</keyword>
<sequence length="241" mass="25736">MADLYTWLQNNAAVSLFITLIFYYLCLALYRRFNHTALLQPVMTSIVAIITTLTLLEIPYETYFKYNYPIHLLLGPATVALAIPLFKNRERIKQLAVPLFLAVIIGGSVAVFASVLIAWSFDASHDVLLSLTPKSVTTPIALSVSESIGAIPSLTAAFVLITGVIGAVIAEPLFKLIGEHDDGIKGMSIGIAAHGVGTAKALEISPQCGAFSALSMGLTGAYTALVLPYAVDILRSQGLIP</sequence>
<dbReference type="Proteomes" id="UP001501565">
    <property type="component" value="Unassembled WGS sequence"/>
</dbReference>
<evidence type="ECO:0000256" key="1">
    <source>
        <dbReference type="ARBA" id="ARBA00004141"/>
    </source>
</evidence>
<feature type="transmembrane region" description="Helical" evidence="5">
    <location>
        <begin position="68"/>
        <end position="86"/>
    </location>
</feature>
<keyword evidence="3 5" id="KW-1133">Transmembrane helix</keyword>
<accession>A0ABP7M0H9</accession>
<dbReference type="PANTHER" id="PTHR30249:SF0">
    <property type="entry name" value="PLASTIDAL GLYCOLATE_GLYCERATE TRANSLOCATOR 1, CHLOROPLASTIC"/>
    <property type="match status" value="1"/>
</dbReference>
<keyword evidence="7" id="KW-1185">Reference proteome</keyword>
<dbReference type="EMBL" id="BAABBN010000004">
    <property type="protein sequence ID" value="GAA3912182.1"/>
    <property type="molecule type" value="Genomic_DNA"/>
</dbReference>
<evidence type="ECO:0000256" key="4">
    <source>
        <dbReference type="ARBA" id="ARBA00023136"/>
    </source>
</evidence>
<comment type="subcellular location">
    <subcellularLocation>
        <location evidence="1">Membrane</location>
        <topology evidence="1">Multi-pass membrane protein</topology>
    </subcellularLocation>
</comment>
<comment type="caution">
    <text evidence="6">The sequence shown here is derived from an EMBL/GenBank/DDBJ whole genome shotgun (WGS) entry which is preliminary data.</text>
</comment>
<evidence type="ECO:0000313" key="6">
    <source>
        <dbReference type="EMBL" id="GAA3912182.1"/>
    </source>
</evidence>
<dbReference type="Pfam" id="PF04172">
    <property type="entry name" value="LrgB"/>
    <property type="match status" value="1"/>
</dbReference>
<protein>
    <submittedName>
        <fullName evidence="6">LrgB family protein</fullName>
    </submittedName>
</protein>
<evidence type="ECO:0000256" key="5">
    <source>
        <dbReference type="SAM" id="Phobius"/>
    </source>
</evidence>
<feature type="transmembrane region" description="Helical" evidence="5">
    <location>
        <begin position="148"/>
        <end position="170"/>
    </location>
</feature>
<dbReference type="InterPro" id="IPR007300">
    <property type="entry name" value="CidB/LrgB"/>
</dbReference>
<name>A0ABP7M0H9_9GAMM</name>
<proteinExistence type="predicted"/>
<evidence type="ECO:0000313" key="7">
    <source>
        <dbReference type="Proteomes" id="UP001501565"/>
    </source>
</evidence>
<dbReference type="PANTHER" id="PTHR30249">
    <property type="entry name" value="PUTATIVE SEROTONIN TRANSPORTER"/>
    <property type="match status" value="1"/>
</dbReference>
<dbReference type="RefSeq" id="WP_344794872.1">
    <property type="nucleotide sequence ID" value="NZ_BAABBN010000004.1"/>
</dbReference>
<organism evidence="6 7">
    <name type="scientific">Litoribacillus peritrichatus</name>
    <dbReference type="NCBI Taxonomy" id="718191"/>
    <lineage>
        <taxon>Bacteria</taxon>
        <taxon>Pseudomonadati</taxon>
        <taxon>Pseudomonadota</taxon>
        <taxon>Gammaproteobacteria</taxon>
        <taxon>Oceanospirillales</taxon>
        <taxon>Oceanospirillaceae</taxon>
        <taxon>Litoribacillus</taxon>
    </lineage>
</organism>
<feature type="transmembrane region" description="Helical" evidence="5">
    <location>
        <begin position="12"/>
        <end position="30"/>
    </location>
</feature>
<evidence type="ECO:0000256" key="3">
    <source>
        <dbReference type="ARBA" id="ARBA00022989"/>
    </source>
</evidence>
<feature type="transmembrane region" description="Helical" evidence="5">
    <location>
        <begin position="37"/>
        <end position="56"/>
    </location>
</feature>
<evidence type="ECO:0000256" key="2">
    <source>
        <dbReference type="ARBA" id="ARBA00022692"/>
    </source>
</evidence>
<keyword evidence="2 5" id="KW-0812">Transmembrane</keyword>
<reference evidence="7" key="1">
    <citation type="journal article" date="2019" name="Int. J. Syst. Evol. Microbiol.">
        <title>The Global Catalogue of Microorganisms (GCM) 10K type strain sequencing project: providing services to taxonomists for standard genome sequencing and annotation.</title>
        <authorList>
            <consortium name="The Broad Institute Genomics Platform"/>
            <consortium name="The Broad Institute Genome Sequencing Center for Infectious Disease"/>
            <person name="Wu L."/>
            <person name="Ma J."/>
        </authorList>
    </citation>
    <scope>NUCLEOTIDE SEQUENCE [LARGE SCALE GENOMIC DNA]</scope>
    <source>
        <strain evidence="7">JCM 17551</strain>
    </source>
</reference>
<gene>
    <name evidence="6" type="ORF">GCM10022277_03600</name>
</gene>